<evidence type="ECO:0000256" key="2">
    <source>
        <dbReference type="ARBA" id="ARBA00022741"/>
    </source>
</evidence>
<dbReference type="InterPro" id="IPR032030">
    <property type="entry name" value="YscD_cytoplasmic_dom"/>
</dbReference>
<evidence type="ECO:0000256" key="4">
    <source>
        <dbReference type="PROSITE-ProRule" id="PRU00289"/>
    </source>
</evidence>
<evidence type="ECO:0000313" key="9">
    <source>
        <dbReference type="Proteomes" id="UP001501285"/>
    </source>
</evidence>
<feature type="binding site" evidence="4">
    <location>
        <begin position="644"/>
        <end position="651"/>
    </location>
    <ligand>
        <name>ATP</name>
        <dbReference type="ChEBI" id="CHEBI:30616"/>
    </ligand>
</feature>
<dbReference type="CDD" id="cd00060">
    <property type="entry name" value="FHA"/>
    <property type="match status" value="1"/>
</dbReference>
<feature type="region of interest" description="Disordered" evidence="5">
    <location>
        <begin position="1188"/>
        <end position="1242"/>
    </location>
</feature>
<dbReference type="PROSITE" id="PS50901">
    <property type="entry name" value="FTSK"/>
    <property type="match status" value="1"/>
</dbReference>
<dbReference type="Pfam" id="PF16697">
    <property type="entry name" value="Yop-YscD_cpl"/>
    <property type="match status" value="1"/>
</dbReference>
<evidence type="ECO:0000256" key="3">
    <source>
        <dbReference type="ARBA" id="ARBA00022840"/>
    </source>
</evidence>
<dbReference type="RefSeq" id="WP_343989460.1">
    <property type="nucleotide sequence ID" value="NZ_BAAANB010000003.1"/>
</dbReference>
<reference evidence="9" key="1">
    <citation type="journal article" date="2019" name="Int. J. Syst. Evol. Microbiol.">
        <title>The Global Catalogue of Microorganisms (GCM) 10K type strain sequencing project: providing services to taxonomists for standard genome sequencing and annotation.</title>
        <authorList>
            <consortium name="The Broad Institute Genomics Platform"/>
            <consortium name="The Broad Institute Genome Sequencing Center for Infectious Disease"/>
            <person name="Wu L."/>
            <person name="Ma J."/>
        </authorList>
    </citation>
    <scope>NUCLEOTIDE SEQUENCE [LARGE SCALE GENOMIC DNA]</scope>
    <source>
        <strain evidence="9">JCM 14283</strain>
    </source>
</reference>
<evidence type="ECO:0000313" key="8">
    <source>
        <dbReference type="EMBL" id="GAA2025854.1"/>
    </source>
</evidence>
<evidence type="ECO:0000259" key="7">
    <source>
        <dbReference type="PROSITE" id="PS50901"/>
    </source>
</evidence>
<dbReference type="EMBL" id="BAAANB010000003">
    <property type="protein sequence ID" value="GAA2025854.1"/>
    <property type="molecule type" value="Genomic_DNA"/>
</dbReference>
<dbReference type="SUPFAM" id="SSF49879">
    <property type="entry name" value="SMAD/FHA domain"/>
    <property type="match status" value="1"/>
</dbReference>
<dbReference type="InterPro" id="IPR000253">
    <property type="entry name" value="FHA_dom"/>
</dbReference>
<dbReference type="Gene3D" id="3.40.50.300">
    <property type="entry name" value="P-loop containing nucleotide triphosphate hydrolases"/>
    <property type="match status" value="4"/>
</dbReference>
<keyword evidence="9" id="KW-1185">Reference proteome</keyword>
<dbReference type="PANTHER" id="PTHR22683:SF1">
    <property type="entry name" value="TYPE VII SECRETION SYSTEM PROTEIN ESSC"/>
    <property type="match status" value="1"/>
</dbReference>
<dbReference type="SMART" id="SM00240">
    <property type="entry name" value="FHA"/>
    <property type="match status" value="1"/>
</dbReference>
<dbReference type="InterPro" id="IPR008984">
    <property type="entry name" value="SMAD_FHA_dom_sf"/>
</dbReference>
<dbReference type="InterPro" id="IPR003593">
    <property type="entry name" value="AAA+_ATPase"/>
</dbReference>
<keyword evidence="3 4" id="KW-0067">ATP-binding</keyword>
<dbReference type="Gene3D" id="2.60.200.20">
    <property type="match status" value="1"/>
</dbReference>
<evidence type="ECO:0008006" key="10">
    <source>
        <dbReference type="Google" id="ProtNLM"/>
    </source>
</evidence>
<organism evidence="8 9">
    <name type="scientific">Terrabacter terrae</name>
    <dbReference type="NCBI Taxonomy" id="318434"/>
    <lineage>
        <taxon>Bacteria</taxon>
        <taxon>Bacillati</taxon>
        <taxon>Actinomycetota</taxon>
        <taxon>Actinomycetes</taxon>
        <taxon>Micrococcales</taxon>
        <taxon>Intrasporangiaceae</taxon>
        <taxon>Terrabacter</taxon>
    </lineage>
</organism>
<dbReference type="PROSITE" id="PS50006">
    <property type="entry name" value="FHA_DOMAIN"/>
    <property type="match status" value="1"/>
</dbReference>
<dbReference type="SUPFAM" id="SSF52540">
    <property type="entry name" value="P-loop containing nucleoside triphosphate hydrolases"/>
    <property type="match status" value="2"/>
</dbReference>
<dbReference type="Proteomes" id="UP001501285">
    <property type="component" value="Unassembled WGS sequence"/>
</dbReference>
<proteinExistence type="predicted"/>
<dbReference type="InterPro" id="IPR027417">
    <property type="entry name" value="P-loop_NTPase"/>
</dbReference>
<keyword evidence="2 4" id="KW-0547">Nucleotide-binding</keyword>
<evidence type="ECO:0000256" key="5">
    <source>
        <dbReference type="SAM" id="MobiDB-lite"/>
    </source>
</evidence>
<feature type="domain" description="FtsK" evidence="7">
    <location>
        <begin position="626"/>
        <end position="818"/>
    </location>
</feature>
<dbReference type="PANTHER" id="PTHR22683">
    <property type="entry name" value="SPORULATION PROTEIN RELATED"/>
    <property type="match status" value="1"/>
</dbReference>
<accession>A0ABN2TZ92</accession>
<gene>
    <name evidence="8" type="ORF">GCM10009740_14480</name>
</gene>
<protein>
    <recommendedName>
        <fullName evidence="10">S-DNA-T family DNA segregation ATPase FtsK/SpoIIIE</fullName>
    </recommendedName>
</protein>
<evidence type="ECO:0000259" key="6">
    <source>
        <dbReference type="PROSITE" id="PS50006"/>
    </source>
</evidence>
<dbReference type="InterPro" id="IPR002543">
    <property type="entry name" value="FtsK_dom"/>
</dbReference>
<sequence length="1511" mass="157168">MLVTLTVLDRRTTGQPHRHVTIEASAGTSFGAVRARVGAVTGLSAAQLRVGDRLVADDDLLGHPPLLRGALLVAGPADRAGGPTGGMGAVELRLVSGSGAGRLVVLGRGQHVIGRAASAGVRLDDPGVSRAHAVLSVSTDGLYLRDLQPTNPSRLDGVALPVAGARVTTGQHLRIGSTTVVVGQADVRAGHHEIVGGEVRIHRQPRIREAATTPPVVFPEAPRRPEHGRVPLLASLAPLALSGILAVVLSSPALLLFALMSPVLLLGQWWSDRRAGRTSYRRQLREHASQLERARKDLLDSARRDALRRRGEQPDLAYVEAVVRRRGTRLWERRPADGDYLRVRVGTATQPAEVHTSGPAGERPQIEDLPALLDLQGVVGVAGPHGHASSLAGALLVQVAAWHTPRAVTLHILADTEERARQWEWAAHLPHARGGEEEAARISGGAAAVASHAAALRALVESRRGTSYGHRPPPGASPPVDTLVLADGASALRAVPGFSELLRGGPDAGVALVCLDRDVASLPVEASATLEIEGSGLGGTIRQEGNTIEGVVPDLPSPGWLETVSRTMSPYVDATPEMGAGTLPARVSFVGLHRAAGTDALSADSLAQAWSRSSGRPVALLGLDAEGEVSIDLAADGPHALVGGTTGSGKSELLQSLVAGLAVTSPPDELSFVLVDYKGGSAFSECARLPHTVGLVTDLDAHLTARALVSLDAEMKRRERLLAQAGARDLHEYRRAAGVCPDLAPLARLVIVVDEFKALAEEFPDFIDGLVRVAALGRSLGLHLVLATQRPAGIVSADMRANVALRIALRVRDRSDSEDVVDCADAASLDPRTPGRACIRAGDHGLRTVQTAYIGGGLARRADEAMPVRVVARDLLTALPAAPASSSEDLSRGCGTELDAYVAASRAAARQLDLRTASQPWLPPLQDVLTTAELSRWADDEDISVDATSVPLGLVDLPHRQRQESLHWRPEHDGHLGIAGGPRSGRSTSLVNLALGLVRRHSPQRLHLHVLQGVSGPAAALGRLPHVGTVTDATDPGIIRRLVSRLLGLVDGEETGPDRVVVLVDGWESLEESLSDHGSDVDDLHRLLRDGPSAGVWFAVAGGRALLSGRLPGLLQRRLVLSMPDPLDLTLAGLPPAQTSTTLPPGRAIDLRSGNYLQLAVPGADASAAATAAAVDAAAGALESASGAAAHAGEAGETSEDGQAGEGGEGGEDAGDADAAGDTVGQQHTAGPGPGRAGRVARSSAPWRITALPAHVPLEGLSPGGEELVLGLGGDEAGPVGLTPGPGRRRFLVAGPNRSGRSTVLTTTGERLAQQGRHVVVLCPRRSPLSSWAGSRRLRTFTTKDVAEVVEVRRADPDLCVLVDDVELVDGSPVEVALVELVRLVDDTDGFIAVAAELTRANGAFRGLVPEVARNGCGLILGATSPSDGDVLGVRLEVPAVRRPGRGELVVDGGTVPTQVARLDPDRPLPPLPIPPLPVPALPVPALPVPAVPVPAVPVPEVPVRPRAASS</sequence>
<keyword evidence="1" id="KW-0597">Phosphoprotein</keyword>
<feature type="domain" description="FHA" evidence="6">
    <location>
        <begin position="111"/>
        <end position="160"/>
    </location>
</feature>
<comment type="caution">
    <text evidence="8">The sequence shown here is derived from an EMBL/GenBank/DDBJ whole genome shotgun (WGS) entry which is preliminary data.</text>
</comment>
<name>A0ABN2TZ92_9MICO</name>
<dbReference type="Pfam" id="PF01580">
    <property type="entry name" value="FtsK_SpoIIIE"/>
    <property type="match status" value="2"/>
</dbReference>
<dbReference type="SMART" id="SM00382">
    <property type="entry name" value="AAA"/>
    <property type="match status" value="3"/>
</dbReference>
<evidence type="ECO:0000256" key="1">
    <source>
        <dbReference type="ARBA" id="ARBA00022553"/>
    </source>
</evidence>
<dbReference type="InterPro" id="IPR050206">
    <property type="entry name" value="FtsK/SpoIIIE/SftA"/>
</dbReference>